<gene>
    <name evidence="9" type="primary">SDN1</name>
    <name evidence="9" type="ORF">SNAT2548_LOCUS12798</name>
</gene>
<comment type="subcellular location">
    <subcellularLocation>
        <location evidence="1">Nucleus</location>
    </subcellularLocation>
</comment>
<comment type="caution">
    <text evidence="9">The sequence shown here is derived from an EMBL/GenBank/DDBJ whole genome shotgun (WGS) entry which is preliminary data.</text>
</comment>
<dbReference type="SUPFAM" id="SSF53098">
    <property type="entry name" value="Ribonuclease H-like"/>
    <property type="match status" value="1"/>
</dbReference>
<feature type="region of interest" description="Disordered" evidence="6">
    <location>
        <begin position="579"/>
        <end position="902"/>
    </location>
</feature>
<sequence length="1238" mass="139442">MRPQMAGMCRVLVFLLAGNAMARYGFEGRLAKAKKQGLSGYALIDALDVWFGQQSPEYNGPHDQLDFIGNRDGRVTVEDWKAAGLPVDHFHYFDKNANGLLDIHEAHSWHQQRKPAKTMNLSEVNDPPKGHLQHLGAWKAPLPSDHLVYTKPYPHPRDFWQKHMDGYLPANLKGAQHGWPAMNWTKEVLRERFGWVDAKLEPKVEARGNDTAYQDLDRLAPSHRLNISEYLRMEEGKNMYVVSIIPQAMAWEVAHPSVLLCGSRRKQLKRETKPPYKLTAHEYPHEAGFEWMTHIFEANLWIATGYTRSQFHYDKEWNVNCLLSGRKRWFFLDSFKYDEDLQWSRGAKFKAKDPLNNAWTDWVYLDPDRVDLIVQHKLRNMDYYELIQEPGDCIFIPYAMLHQVQKLDDGMQVAASWMFLPETIYEEDVCQQAPLKEDLPLAAMDTLFMYTGKGLIPQGYQDPLNFVRKVEEYMQRRGESFLTLKTFSASVSDGYAILRTVPNRKKKIKELYSKLTSYAADPKKGLSRQELRQVPLRLWAKPAAEGDDEGPLPCDHGQEYQECSNEEFEKMTQFVQSRLNAGSTVSESDAKDGAEGPGPVYRRGYDGYGYGQGQEGEAPPSSSVPQNLDDGLQEVEDTLEEDEEEEEEEEDDFAEDPTLDLQDHRHREEHRLLQERLKQAQQELKLQQQQEPDVRKDSTSHSEAAQTAQPASPQDLEFSLDEEDDEGSEVEAEGDDGDEGGSVVDEVAHVDPYELAESDDEDSSLRQAFEMAARQAGDSEAQADSSDASPDSEAPDGPEADQGPTQMQAVEAKPKPVPDVVASTALQSSSDRQQSQVTRKPDAPQVVKPFTPPADAGMKSELARPTPVAEVRPGPPSTALAAHTTPHTPSTPSRGNANKKPRVVNDSALVAGWHELLARTRRHPDFPAEYTSCFGTEGRSWLKATRGKGRFVLGIDCEMVYAKDDKDALARVSVVSCSGVIYDAHVQKRAEDVLDYRTRISGVEAHHLLAENGALPFEQVQREVLDLISVETILVGHSLHKDLRALKIQHAKIVDTALVFAVEGGSRRRRHKLNSLVTLMRPKVPTLQPVRPGAHDPRQDAQWALQLALYEASIHPATTKPLKLLSFPKTIFLSEIPKGTSAKELQALFAHGTCAEVNFHLQSETASWLGTTTVTFLSQAERDKAFTDLPRFVRVYVGPLRDWAGRTDTAKMQASLKEHFLKFGRVRSCRVMCPRGFP</sequence>
<evidence type="ECO:0000256" key="4">
    <source>
        <dbReference type="ARBA" id="ARBA00022801"/>
    </source>
</evidence>
<dbReference type="AlphaFoldDB" id="A0A812M864"/>
<keyword evidence="5" id="KW-0539">Nucleus</keyword>
<dbReference type="InterPro" id="IPR003347">
    <property type="entry name" value="JmjC_dom"/>
</dbReference>
<evidence type="ECO:0000256" key="5">
    <source>
        <dbReference type="ARBA" id="ARBA00023242"/>
    </source>
</evidence>
<evidence type="ECO:0000256" key="1">
    <source>
        <dbReference type="ARBA" id="ARBA00004123"/>
    </source>
</evidence>
<keyword evidence="4" id="KW-0378">Hydrolase</keyword>
<dbReference type="InterPro" id="IPR035979">
    <property type="entry name" value="RBD_domain_sf"/>
</dbReference>
<dbReference type="InterPro" id="IPR041667">
    <property type="entry name" value="Cupin_8"/>
</dbReference>
<accession>A0A812M864</accession>
<dbReference type="Gene3D" id="3.30.420.10">
    <property type="entry name" value="Ribonuclease H-like superfamily/Ribonuclease H"/>
    <property type="match status" value="1"/>
</dbReference>
<dbReference type="GO" id="GO:0003676">
    <property type="term" value="F:nucleic acid binding"/>
    <property type="evidence" value="ECO:0007669"/>
    <property type="project" value="InterPro"/>
</dbReference>
<evidence type="ECO:0000256" key="2">
    <source>
        <dbReference type="ARBA" id="ARBA00006357"/>
    </source>
</evidence>
<feature type="compositionally biased region" description="Polar residues" evidence="6">
    <location>
        <begin position="824"/>
        <end position="838"/>
    </location>
</feature>
<dbReference type="EMBL" id="CAJNDS010001269">
    <property type="protein sequence ID" value="CAE7253845.1"/>
    <property type="molecule type" value="Genomic_DNA"/>
</dbReference>
<evidence type="ECO:0000259" key="8">
    <source>
        <dbReference type="PROSITE" id="PS51184"/>
    </source>
</evidence>
<feature type="compositionally biased region" description="Low complexity" evidence="6">
    <location>
        <begin position="877"/>
        <end position="893"/>
    </location>
</feature>
<dbReference type="Gene3D" id="2.60.120.650">
    <property type="entry name" value="Cupin"/>
    <property type="match status" value="1"/>
</dbReference>
<dbReference type="SUPFAM" id="SSF54928">
    <property type="entry name" value="RNA-binding domain, RBD"/>
    <property type="match status" value="1"/>
</dbReference>
<feature type="compositionally biased region" description="Low complexity" evidence="6">
    <location>
        <begin position="775"/>
        <end position="792"/>
    </location>
</feature>
<dbReference type="PROSITE" id="PS51184">
    <property type="entry name" value="JMJC"/>
    <property type="match status" value="1"/>
</dbReference>
<dbReference type="SUPFAM" id="SSF51197">
    <property type="entry name" value="Clavaminate synthase-like"/>
    <property type="match status" value="1"/>
</dbReference>
<keyword evidence="10" id="KW-1185">Reference proteome</keyword>
<keyword evidence="7" id="KW-0732">Signal</keyword>
<evidence type="ECO:0000256" key="7">
    <source>
        <dbReference type="SAM" id="SignalP"/>
    </source>
</evidence>
<dbReference type="InterPro" id="IPR013520">
    <property type="entry name" value="Ribonucl_H"/>
</dbReference>
<keyword evidence="3" id="KW-0540">Nuclease</keyword>
<comment type="similarity">
    <text evidence="2">Belongs to the REXO1/REXO3 family.</text>
</comment>
<proteinExistence type="inferred from homology"/>
<feature type="compositionally biased region" description="Basic and acidic residues" evidence="6">
    <location>
        <begin position="661"/>
        <end position="678"/>
    </location>
</feature>
<dbReference type="SMART" id="SM00479">
    <property type="entry name" value="EXOIII"/>
    <property type="match status" value="1"/>
</dbReference>
<dbReference type="InterPro" id="IPR047021">
    <property type="entry name" value="REXO1/3/4-like"/>
</dbReference>
<feature type="chain" id="PRO_5032583318" evidence="7">
    <location>
        <begin position="23"/>
        <end position="1238"/>
    </location>
</feature>
<dbReference type="PANTHER" id="PTHR12801">
    <property type="entry name" value="RNA EXONUCLEASE REXO1 / RECO3 FAMILY MEMBER-RELATED"/>
    <property type="match status" value="1"/>
</dbReference>
<evidence type="ECO:0000313" key="10">
    <source>
        <dbReference type="Proteomes" id="UP000604046"/>
    </source>
</evidence>
<protein>
    <submittedName>
        <fullName evidence="9">SDN1 protein</fullName>
    </submittedName>
</protein>
<evidence type="ECO:0000313" key="9">
    <source>
        <dbReference type="EMBL" id="CAE7253845.1"/>
    </source>
</evidence>
<feature type="signal peptide" evidence="7">
    <location>
        <begin position="1"/>
        <end position="22"/>
    </location>
</feature>
<dbReference type="GO" id="GO:0005634">
    <property type="term" value="C:nucleus"/>
    <property type="evidence" value="ECO:0007669"/>
    <property type="project" value="UniProtKB-SubCell"/>
</dbReference>
<feature type="domain" description="JmjC" evidence="8">
    <location>
        <begin position="263"/>
        <end position="434"/>
    </location>
</feature>
<feature type="compositionally biased region" description="Polar residues" evidence="6">
    <location>
        <begin position="701"/>
        <end position="712"/>
    </location>
</feature>
<name>A0A812M864_9DINO</name>
<reference evidence="9" key="1">
    <citation type="submission" date="2021-02" db="EMBL/GenBank/DDBJ databases">
        <authorList>
            <person name="Dougan E. K."/>
            <person name="Rhodes N."/>
            <person name="Thang M."/>
            <person name="Chan C."/>
        </authorList>
    </citation>
    <scope>NUCLEOTIDE SEQUENCE</scope>
</reference>
<organism evidence="9 10">
    <name type="scientific">Symbiodinium natans</name>
    <dbReference type="NCBI Taxonomy" id="878477"/>
    <lineage>
        <taxon>Eukaryota</taxon>
        <taxon>Sar</taxon>
        <taxon>Alveolata</taxon>
        <taxon>Dinophyceae</taxon>
        <taxon>Suessiales</taxon>
        <taxon>Symbiodiniaceae</taxon>
        <taxon>Symbiodinium</taxon>
    </lineage>
</organism>
<dbReference type="Proteomes" id="UP000604046">
    <property type="component" value="Unassembled WGS sequence"/>
</dbReference>
<dbReference type="InterPro" id="IPR012337">
    <property type="entry name" value="RNaseH-like_sf"/>
</dbReference>
<dbReference type="OrthoDB" id="203487at2759"/>
<feature type="compositionally biased region" description="Acidic residues" evidence="6">
    <location>
        <begin position="631"/>
        <end position="658"/>
    </location>
</feature>
<evidence type="ECO:0000256" key="3">
    <source>
        <dbReference type="ARBA" id="ARBA00022722"/>
    </source>
</evidence>
<dbReference type="PANTHER" id="PTHR12801:SF115">
    <property type="entry name" value="FI18136P1-RELATED"/>
    <property type="match status" value="1"/>
</dbReference>
<evidence type="ECO:0000256" key="6">
    <source>
        <dbReference type="SAM" id="MobiDB-lite"/>
    </source>
</evidence>
<dbReference type="Pfam" id="PF13621">
    <property type="entry name" value="Cupin_8"/>
    <property type="match status" value="1"/>
</dbReference>
<feature type="compositionally biased region" description="Low complexity" evidence="6">
    <location>
        <begin position="679"/>
        <end position="690"/>
    </location>
</feature>
<dbReference type="InterPro" id="IPR036397">
    <property type="entry name" value="RNaseH_sf"/>
</dbReference>
<dbReference type="GO" id="GO:0004527">
    <property type="term" value="F:exonuclease activity"/>
    <property type="evidence" value="ECO:0007669"/>
    <property type="project" value="InterPro"/>
</dbReference>
<feature type="compositionally biased region" description="Acidic residues" evidence="6">
    <location>
        <begin position="718"/>
        <end position="739"/>
    </location>
</feature>